<keyword evidence="3" id="KW-1185">Reference proteome</keyword>
<feature type="region of interest" description="Disordered" evidence="1">
    <location>
        <begin position="84"/>
        <end position="119"/>
    </location>
</feature>
<evidence type="ECO:0000313" key="3">
    <source>
        <dbReference type="Proteomes" id="UP000095751"/>
    </source>
</evidence>
<reference evidence="2 3" key="1">
    <citation type="submission" date="2016-09" db="EMBL/GenBank/DDBJ databases">
        <title>Extensive genetic diversity and differential bi-allelic expression allows diatom success in the polar Southern Ocean.</title>
        <authorList>
            <consortium name="DOE Joint Genome Institute"/>
            <person name="Mock T."/>
            <person name="Otillar R.P."/>
            <person name="Strauss J."/>
            <person name="Dupont C."/>
            <person name="Frickenhaus S."/>
            <person name="Maumus F."/>
            <person name="Mcmullan M."/>
            <person name="Sanges R."/>
            <person name="Schmutz J."/>
            <person name="Toseland A."/>
            <person name="Valas R."/>
            <person name="Veluchamy A."/>
            <person name="Ward B.J."/>
            <person name="Allen A."/>
            <person name="Barry K."/>
            <person name="Falciatore A."/>
            <person name="Ferrante M."/>
            <person name="Fortunato A.E."/>
            <person name="Gloeckner G."/>
            <person name="Gruber A."/>
            <person name="Hipkin R."/>
            <person name="Janech M."/>
            <person name="Kroth P."/>
            <person name="Leese F."/>
            <person name="Lindquist E."/>
            <person name="Lyon B.R."/>
            <person name="Martin J."/>
            <person name="Mayer C."/>
            <person name="Parker M."/>
            <person name="Quesneville H."/>
            <person name="Raymond J."/>
            <person name="Uhlig C."/>
            <person name="Valentin K.U."/>
            <person name="Worden A.Z."/>
            <person name="Armbrust E.V."/>
            <person name="Bowler C."/>
            <person name="Green B."/>
            <person name="Moulton V."/>
            <person name="Van Oosterhout C."/>
            <person name="Grigoriev I."/>
        </authorList>
    </citation>
    <scope>NUCLEOTIDE SEQUENCE [LARGE SCALE GENOMIC DNA]</scope>
    <source>
        <strain evidence="2 3">CCMP1102</strain>
    </source>
</reference>
<feature type="compositionally biased region" description="Basic and acidic residues" evidence="1">
    <location>
        <begin position="84"/>
        <end position="95"/>
    </location>
</feature>
<protein>
    <submittedName>
        <fullName evidence="2">Uncharacterized protein</fullName>
    </submittedName>
</protein>
<dbReference type="KEGG" id="fcy:FRACYDRAFT_243318"/>
<accession>A0A1E7F4A9</accession>
<proteinExistence type="predicted"/>
<evidence type="ECO:0000256" key="1">
    <source>
        <dbReference type="SAM" id="MobiDB-lite"/>
    </source>
</evidence>
<sequence length="215" mass="24235">MHPVYSLTDVEVTPSDFVVFNIKEGVPYQLRGALESKWMVPLRTPEQKKATKYEWYHRGGGKERRFARYHNGGGKEYQAKYKVSENGRKSQDKRNATKRAKTAAASLPVPTSQPRRNHTSVPLVFKNNTATSHCKYHKCPGKNTGAKRKRTYKTVFQCEVCTVENGFPFFLCNSTKNVGGNLVVVDCHTAYHAEMCYDTSAATECSVVSDLTNNK</sequence>
<dbReference type="AlphaFoldDB" id="A0A1E7F4A9"/>
<gene>
    <name evidence="2" type="ORF">FRACYDRAFT_243318</name>
</gene>
<dbReference type="EMBL" id="KV784363">
    <property type="protein sequence ID" value="OEU12979.1"/>
    <property type="molecule type" value="Genomic_DNA"/>
</dbReference>
<dbReference type="Proteomes" id="UP000095751">
    <property type="component" value="Unassembled WGS sequence"/>
</dbReference>
<evidence type="ECO:0000313" key="2">
    <source>
        <dbReference type="EMBL" id="OEU12979.1"/>
    </source>
</evidence>
<organism evidence="2 3">
    <name type="scientific">Fragilariopsis cylindrus CCMP1102</name>
    <dbReference type="NCBI Taxonomy" id="635003"/>
    <lineage>
        <taxon>Eukaryota</taxon>
        <taxon>Sar</taxon>
        <taxon>Stramenopiles</taxon>
        <taxon>Ochrophyta</taxon>
        <taxon>Bacillariophyta</taxon>
        <taxon>Bacillariophyceae</taxon>
        <taxon>Bacillariophycidae</taxon>
        <taxon>Bacillariales</taxon>
        <taxon>Bacillariaceae</taxon>
        <taxon>Fragilariopsis</taxon>
    </lineage>
</organism>
<name>A0A1E7F4A9_9STRA</name>
<dbReference type="InParanoid" id="A0A1E7F4A9"/>